<name>A0A7H1KTY5_ECOLX</name>
<dbReference type="EMBL" id="MT929288">
    <property type="protein sequence ID" value="QNT37399.1"/>
    <property type="molecule type" value="Genomic_DNA"/>
</dbReference>
<dbReference type="AlphaFoldDB" id="A0A7H1KTY5"/>
<reference evidence="1" key="1">
    <citation type="submission" date="2020-08" db="EMBL/GenBank/DDBJ databases">
        <title>Characterization of the complete nucleotide sequences of mcr-1-encoding plasmids from Enterobacteriaceae isolates in retailed raw meat products from the Czech Republic.</title>
        <authorList>
            <person name="Zelendova M."/>
            <person name="Papagiannitsis C.C."/>
            <person name="Valcek A."/>
            <person name="Medvecky M."/>
            <person name="Bitar I."/>
            <person name="Hrabak J."/>
            <person name="Gelbicova T."/>
            <person name="Barakova A."/>
            <person name="Kutilova I."/>
            <person name="Karpiskova R."/>
            <person name="Dolejska M."/>
        </authorList>
    </citation>
    <scope>NUCLEOTIDE SEQUENCE</scope>
    <source>
        <strain evidence="1">170_17_D1</strain>
        <plasmid evidence="1">pMCR_170_D1</plasmid>
    </source>
</reference>
<proteinExistence type="predicted"/>
<accession>A0A7H1KTY5</accession>
<organism evidence="1">
    <name type="scientific">Escherichia coli</name>
    <dbReference type="NCBI Taxonomy" id="562"/>
    <lineage>
        <taxon>Bacteria</taxon>
        <taxon>Pseudomonadati</taxon>
        <taxon>Pseudomonadota</taxon>
        <taxon>Gammaproteobacteria</taxon>
        <taxon>Enterobacterales</taxon>
        <taxon>Enterobacteriaceae</taxon>
        <taxon>Escherichia</taxon>
    </lineage>
</organism>
<sequence length="117" mass="13577">MLSVVRRKLSSIVDMQETVRQSSQMLESDAAIFLKRAIVARMLQKIKYQDSEVLKDCLGDFFIYEQREKLRRLGVITNWGLIKQQTGRIISCDNSVNINLKSVFRNRKNANYIATGY</sequence>
<evidence type="ECO:0000313" key="1">
    <source>
        <dbReference type="EMBL" id="QNT37399.1"/>
    </source>
</evidence>
<keyword evidence="1" id="KW-0614">Plasmid</keyword>
<geneLocation type="plasmid" evidence="1">
    <name>pMCR_170_D1</name>
</geneLocation>
<protein>
    <submittedName>
        <fullName evidence="1">Uncharacterized protein</fullName>
    </submittedName>
</protein>